<evidence type="ECO:0008006" key="8">
    <source>
        <dbReference type="Google" id="ProtNLM"/>
    </source>
</evidence>
<dbReference type="InterPro" id="IPR016443">
    <property type="entry name" value="RNA3'_term_phos_cyc_type_2"/>
</dbReference>
<keyword evidence="4" id="KW-0539">Nucleus</keyword>
<organism evidence="7">
    <name type="scientific">Aplanochytrium stocchinoi</name>
    <dbReference type="NCBI Taxonomy" id="215587"/>
    <lineage>
        <taxon>Eukaryota</taxon>
        <taxon>Sar</taxon>
        <taxon>Stramenopiles</taxon>
        <taxon>Bigyra</taxon>
        <taxon>Labyrinthulomycetes</taxon>
        <taxon>Thraustochytrida</taxon>
        <taxon>Thraustochytriidae</taxon>
        <taxon>Aplanochytrium</taxon>
    </lineage>
</organism>
<comment type="similarity">
    <text evidence="2">Belongs to the RNA 3'-terminal cyclase family. Type 2 subfamily.</text>
</comment>
<dbReference type="Gene3D" id="3.30.360.20">
    <property type="entry name" value="RNA 3'-terminal phosphate cyclase, insert domain"/>
    <property type="match status" value="1"/>
</dbReference>
<keyword evidence="3" id="KW-0690">Ribosome biogenesis</keyword>
<evidence type="ECO:0000256" key="1">
    <source>
        <dbReference type="ARBA" id="ARBA00004604"/>
    </source>
</evidence>
<dbReference type="GO" id="GO:0004521">
    <property type="term" value="F:RNA endonuclease activity"/>
    <property type="evidence" value="ECO:0007669"/>
    <property type="project" value="TreeGrafter"/>
</dbReference>
<dbReference type="InterPro" id="IPR023797">
    <property type="entry name" value="RNA3'_phos_cyclase_dom"/>
</dbReference>
<dbReference type="PANTHER" id="PTHR11096:SF1">
    <property type="entry name" value="RNA 3'-TERMINAL PHOSPHATE CYCLASE-LIKE PROTEIN"/>
    <property type="match status" value="1"/>
</dbReference>
<evidence type="ECO:0000259" key="6">
    <source>
        <dbReference type="Pfam" id="PF05189"/>
    </source>
</evidence>
<gene>
    <name evidence="7" type="ORF">ASTO00021_LOCUS11128</name>
</gene>
<evidence type="ECO:0000256" key="3">
    <source>
        <dbReference type="ARBA" id="ARBA00022517"/>
    </source>
</evidence>
<dbReference type="NCBIfam" id="TIGR03400">
    <property type="entry name" value="18S_RNA_Rcl1p"/>
    <property type="match status" value="1"/>
</dbReference>
<accession>A0A7S3PJ34</accession>
<dbReference type="SUPFAM" id="SSF55205">
    <property type="entry name" value="EPT/RTPC-like"/>
    <property type="match status" value="1"/>
</dbReference>
<dbReference type="GO" id="GO:0005730">
    <property type="term" value="C:nucleolus"/>
    <property type="evidence" value="ECO:0007669"/>
    <property type="project" value="UniProtKB-SubCell"/>
</dbReference>
<dbReference type="GO" id="GO:0000479">
    <property type="term" value="P:endonucleolytic cleavage of tricistronic rRNA transcript (SSU-rRNA, 5.8S rRNA, LSU-rRNA)"/>
    <property type="evidence" value="ECO:0007669"/>
    <property type="project" value="TreeGrafter"/>
</dbReference>
<comment type="subcellular location">
    <subcellularLocation>
        <location evidence="1">Nucleus</location>
        <location evidence="1">Nucleolus</location>
    </subcellularLocation>
</comment>
<name>A0A7S3PJ34_9STRA</name>
<feature type="domain" description="RNA 3'-terminal phosphate cyclase insert" evidence="6">
    <location>
        <begin position="177"/>
        <end position="297"/>
    </location>
</feature>
<evidence type="ECO:0000256" key="4">
    <source>
        <dbReference type="ARBA" id="ARBA00023242"/>
    </source>
</evidence>
<reference evidence="7" key="1">
    <citation type="submission" date="2021-01" db="EMBL/GenBank/DDBJ databases">
        <authorList>
            <person name="Corre E."/>
            <person name="Pelletier E."/>
            <person name="Niang G."/>
            <person name="Scheremetjew M."/>
            <person name="Finn R."/>
            <person name="Kale V."/>
            <person name="Holt S."/>
            <person name="Cochrane G."/>
            <person name="Meng A."/>
            <person name="Brown T."/>
            <person name="Cohen L."/>
        </authorList>
    </citation>
    <scope>NUCLEOTIDE SEQUENCE</scope>
    <source>
        <strain evidence="7">GSBS06</strain>
    </source>
</reference>
<dbReference type="InterPro" id="IPR013792">
    <property type="entry name" value="RNA3'P_cycl/enolpyr_Trfase_a/b"/>
</dbReference>
<evidence type="ECO:0000256" key="2">
    <source>
        <dbReference type="ARBA" id="ARBA00007089"/>
    </source>
</evidence>
<evidence type="ECO:0000259" key="5">
    <source>
        <dbReference type="Pfam" id="PF01137"/>
    </source>
</evidence>
<dbReference type="InterPro" id="IPR013791">
    <property type="entry name" value="RNA3'-term_phos_cycl_insert"/>
</dbReference>
<dbReference type="Gene3D" id="3.65.10.20">
    <property type="entry name" value="RNA 3'-terminal phosphate cyclase domain"/>
    <property type="match status" value="1"/>
</dbReference>
<sequence>MIRLKGSTQFRARLVGSVLSSKSVAITNIRESEEAPGLREFEVSFLKLVEKITNGTRISINSSGTAISFKPGLISGGTIEHDCNGTGRSVGYFLEGVVPLCLFSKKPTRITFTGVTSDDIDICIETLNAVTIPLLSRFGLEELPQIKMVRRGCPPDGKGVVSFACPIVRELKAVQLTDVGYVKKVRGVAHAVRVSPQFANRMVDTCRSILNNFLPDVYINTDHAKGSAVSEFTGPGFGIFLFAETTNGFFYGAKRTADRKIASKEDDCVIERKDVEALTDPEELGLNVAKQLCEEIARGGCVDTSHQSLLILLMVLCPEHISKVRIGPLSSYTIEYLRLVKTLFEVKFKIVGENTSPILENMDNAQEYRSDLPMDPKYNSVLLSCRGVGFKNLSRKVT</sequence>
<dbReference type="AlphaFoldDB" id="A0A7S3PJ34"/>
<protein>
    <recommendedName>
        <fullName evidence="8">RNA 3'-terminal phosphate cyclase domain-containing protein</fullName>
    </recommendedName>
</protein>
<dbReference type="InterPro" id="IPR036553">
    <property type="entry name" value="RPTC_insert"/>
</dbReference>
<dbReference type="InterPro" id="IPR000228">
    <property type="entry name" value="RNA3'_term_phos_cyc"/>
</dbReference>
<dbReference type="InterPro" id="IPR037136">
    <property type="entry name" value="RNA3'_phos_cyclase_dom_sf"/>
</dbReference>
<dbReference type="Pfam" id="PF01137">
    <property type="entry name" value="RTC"/>
    <property type="match status" value="1"/>
</dbReference>
<feature type="domain" description="RNA 3'-terminal phosphate cyclase" evidence="5">
    <location>
        <begin position="4"/>
        <end position="350"/>
    </location>
</feature>
<dbReference type="Pfam" id="PF05189">
    <property type="entry name" value="RTC_insert"/>
    <property type="match status" value="1"/>
</dbReference>
<dbReference type="PANTHER" id="PTHR11096">
    <property type="entry name" value="RNA 3' TERMINAL PHOSPHATE CYCLASE"/>
    <property type="match status" value="1"/>
</dbReference>
<evidence type="ECO:0000313" key="7">
    <source>
        <dbReference type="EMBL" id="CAE0440997.1"/>
    </source>
</evidence>
<proteinExistence type="inferred from homology"/>
<dbReference type="EMBL" id="HBIN01014690">
    <property type="protein sequence ID" value="CAE0440997.1"/>
    <property type="molecule type" value="Transcribed_RNA"/>
</dbReference>